<dbReference type="AlphaFoldDB" id="A0A381PE16"/>
<accession>A0A381PE16</accession>
<name>A0A381PE16_9ZZZZ</name>
<sequence length="41" mass="5100">MRSYLVLSHHETNWRIYRTMEQLRQHLSTLNEKIMSVVERL</sequence>
<dbReference type="EMBL" id="UINC01000923">
    <property type="protein sequence ID" value="SUZ63733.1"/>
    <property type="molecule type" value="Genomic_DNA"/>
</dbReference>
<organism evidence="1">
    <name type="scientific">marine metagenome</name>
    <dbReference type="NCBI Taxonomy" id="408172"/>
    <lineage>
        <taxon>unclassified sequences</taxon>
        <taxon>metagenomes</taxon>
        <taxon>ecological metagenomes</taxon>
    </lineage>
</organism>
<reference evidence="1" key="1">
    <citation type="submission" date="2018-05" db="EMBL/GenBank/DDBJ databases">
        <authorList>
            <person name="Lanie J.A."/>
            <person name="Ng W.-L."/>
            <person name="Kazmierczak K.M."/>
            <person name="Andrzejewski T.M."/>
            <person name="Davidsen T.M."/>
            <person name="Wayne K.J."/>
            <person name="Tettelin H."/>
            <person name="Glass J.I."/>
            <person name="Rusch D."/>
            <person name="Podicherti R."/>
            <person name="Tsui H.-C.T."/>
            <person name="Winkler M.E."/>
        </authorList>
    </citation>
    <scope>NUCLEOTIDE SEQUENCE</scope>
</reference>
<proteinExistence type="predicted"/>
<gene>
    <name evidence="1" type="ORF">METZ01_LOCUS16587</name>
</gene>
<evidence type="ECO:0000313" key="1">
    <source>
        <dbReference type="EMBL" id="SUZ63733.1"/>
    </source>
</evidence>
<protein>
    <submittedName>
        <fullName evidence="1">Uncharacterized protein</fullName>
    </submittedName>
</protein>